<accession>A0A642C8Q1</accession>
<protein>
    <submittedName>
        <fullName evidence="1">N-acetyltransferase</fullName>
    </submittedName>
</protein>
<comment type="caution">
    <text evidence="1">The sequence shown here is derived from an EMBL/GenBank/DDBJ whole genome shotgun (WGS) entry which is preliminary data.</text>
</comment>
<feature type="non-terminal residue" evidence="1">
    <location>
        <position position="220"/>
    </location>
</feature>
<evidence type="ECO:0000313" key="2">
    <source>
        <dbReference type="Proteomes" id="UP000435985"/>
    </source>
</evidence>
<name>A0A642C8Q1_BACOV</name>
<organism evidence="1 2">
    <name type="scientific">Bacteroides ovatus</name>
    <dbReference type="NCBI Taxonomy" id="28116"/>
    <lineage>
        <taxon>Bacteria</taxon>
        <taxon>Pseudomonadati</taxon>
        <taxon>Bacteroidota</taxon>
        <taxon>Bacteroidia</taxon>
        <taxon>Bacteroidales</taxon>
        <taxon>Bacteroidaceae</taxon>
        <taxon>Bacteroides</taxon>
    </lineage>
</organism>
<evidence type="ECO:0000313" key="1">
    <source>
        <dbReference type="EMBL" id="KAA4649911.1"/>
    </source>
</evidence>
<proteinExistence type="predicted"/>
<keyword evidence="1" id="KW-0808">Transferase</keyword>
<dbReference type="InterPro" id="IPR016181">
    <property type="entry name" value="Acyl_CoA_acyltransferase"/>
</dbReference>
<dbReference type="GO" id="GO:0016740">
    <property type="term" value="F:transferase activity"/>
    <property type="evidence" value="ECO:0007669"/>
    <property type="project" value="UniProtKB-KW"/>
</dbReference>
<dbReference type="AlphaFoldDB" id="A0A642C8Q1"/>
<sequence>MKQHKFGDIDLSDPFFDSLKEDYPEFTEWYTKKTKSDTKAFVQKDQDGKLQGFLYMKHETEELNDINPPMPAASRLKVGTFKIDAHNTKLGEHFIKKIVAAALYMGVTEIYVTIFEKHQGLIKILRRYGFTEYGTKGEGDTPELVFIKSMTDFTGDMLLDYPFIHTKDTQKFILAVKPEFHTPLFPDSILNTEERNKEFLVRDVAHTNSIHKIYLSSMNG</sequence>
<reference evidence="1 2" key="1">
    <citation type="journal article" date="2019" name="Nat. Med.">
        <title>A library of human gut bacterial isolates paired with longitudinal multiomics data enables mechanistic microbiome research.</title>
        <authorList>
            <person name="Poyet M."/>
            <person name="Groussin M."/>
            <person name="Gibbons S.M."/>
            <person name="Avila-Pacheco J."/>
            <person name="Jiang X."/>
            <person name="Kearney S.M."/>
            <person name="Perrotta A.R."/>
            <person name="Berdy B."/>
            <person name="Zhao S."/>
            <person name="Lieberman T.D."/>
            <person name="Swanson P.K."/>
            <person name="Smith M."/>
            <person name="Roesemann S."/>
            <person name="Alexander J.E."/>
            <person name="Rich S.A."/>
            <person name="Livny J."/>
            <person name="Vlamakis H."/>
            <person name="Clish C."/>
            <person name="Bullock K."/>
            <person name="Deik A."/>
            <person name="Scott J."/>
            <person name="Pierce K.A."/>
            <person name="Xavier R.J."/>
            <person name="Alm E.J."/>
        </authorList>
    </citation>
    <scope>NUCLEOTIDE SEQUENCE [LARGE SCALE GENOMIC DNA]</scope>
    <source>
        <strain evidence="1 2">BIOML-A14</strain>
    </source>
</reference>
<dbReference type="SUPFAM" id="SSF55729">
    <property type="entry name" value="Acyl-CoA N-acyltransferases (Nat)"/>
    <property type="match status" value="1"/>
</dbReference>
<gene>
    <name evidence="1" type="ORF">F3B98_31410</name>
</gene>
<dbReference type="Gene3D" id="3.40.630.30">
    <property type="match status" value="1"/>
</dbReference>
<dbReference type="Proteomes" id="UP000435985">
    <property type="component" value="Unassembled WGS sequence"/>
</dbReference>
<dbReference type="EMBL" id="VWFO01000530">
    <property type="protein sequence ID" value="KAA4649911.1"/>
    <property type="molecule type" value="Genomic_DNA"/>
</dbReference>